<reference evidence="2 3" key="1">
    <citation type="submission" date="2015-11" db="EMBL/GenBank/DDBJ databases">
        <title>Genomic analysis of 38 Legionella species identifies large and diverse effector repertoires.</title>
        <authorList>
            <person name="Burstein D."/>
            <person name="Amaro F."/>
            <person name="Zusman T."/>
            <person name="Lifshitz Z."/>
            <person name="Cohen O."/>
            <person name="Gilbert J.A."/>
            <person name="Pupko T."/>
            <person name="Shuman H.A."/>
            <person name="Segal G."/>
        </authorList>
    </citation>
    <scope>NUCLEOTIDE SEQUENCE [LARGE SCALE GENOMIC DNA]</scope>
    <source>
        <strain evidence="2 3">ATCC 49180</strain>
    </source>
</reference>
<keyword evidence="3" id="KW-1185">Reference proteome</keyword>
<gene>
    <name evidence="2" type="ORF">Ltuc_2885</name>
</gene>
<feature type="chain" id="PRO_5006918948" description="VirK protein" evidence="1">
    <location>
        <begin position="23"/>
        <end position="121"/>
    </location>
</feature>
<dbReference type="AlphaFoldDB" id="A0A0W0ZPC1"/>
<evidence type="ECO:0008006" key="4">
    <source>
        <dbReference type="Google" id="ProtNLM"/>
    </source>
</evidence>
<name>A0A0W0ZPC1_9GAMM</name>
<comment type="caution">
    <text evidence="2">The sequence shown here is derived from an EMBL/GenBank/DDBJ whole genome shotgun (WGS) entry which is preliminary data.</text>
</comment>
<protein>
    <recommendedName>
        <fullName evidence="4">VirK protein</fullName>
    </recommendedName>
</protein>
<evidence type="ECO:0000256" key="1">
    <source>
        <dbReference type="SAM" id="SignalP"/>
    </source>
</evidence>
<accession>A0A0W0ZPC1</accession>
<feature type="signal peptide" evidence="1">
    <location>
        <begin position="1"/>
        <end position="22"/>
    </location>
</feature>
<evidence type="ECO:0000313" key="2">
    <source>
        <dbReference type="EMBL" id="KTD70874.1"/>
    </source>
</evidence>
<dbReference type="STRING" id="40335.Ltuc_2885"/>
<sequence>MYQPINKLFFYFLASISAPVFASEFAPIEINLDPNKPVILANTNKQIISMLCEVHAVSSAKNSISIQIVSGKGKFNGTTFKQGDYLVWTLTNMQQIPVVADPGTKAQVTDLGTHAVKALCY</sequence>
<proteinExistence type="predicted"/>
<dbReference type="RefSeq" id="WP_058522080.1">
    <property type="nucleotide sequence ID" value="NZ_CAAAIP010000004.1"/>
</dbReference>
<keyword evidence="1" id="KW-0732">Signal</keyword>
<organism evidence="2 3">
    <name type="scientific">Legionella tucsonensis</name>
    <dbReference type="NCBI Taxonomy" id="40335"/>
    <lineage>
        <taxon>Bacteria</taxon>
        <taxon>Pseudomonadati</taxon>
        <taxon>Pseudomonadota</taxon>
        <taxon>Gammaproteobacteria</taxon>
        <taxon>Legionellales</taxon>
        <taxon>Legionellaceae</taxon>
        <taxon>Legionella</taxon>
    </lineage>
</organism>
<dbReference type="PATRIC" id="fig|40335.7.peg.3087"/>
<dbReference type="EMBL" id="LNZA01000012">
    <property type="protein sequence ID" value="KTD70874.1"/>
    <property type="molecule type" value="Genomic_DNA"/>
</dbReference>
<evidence type="ECO:0000313" key="3">
    <source>
        <dbReference type="Proteomes" id="UP000054693"/>
    </source>
</evidence>
<dbReference type="Proteomes" id="UP000054693">
    <property type="component" value="Unassembled WGS sequence"/>
</dbReference>
<dbReference type="OrthoDB" id="5652264at2"/>